<dbReference type="Proteomes" id="UP001642260">
    <property type="component" value="Unassembled WGS sequence"/>
</dbReference>
<sequence length="102" mass="11389">MSVGFPLRQINSQWLHYLFTHVMAAVGGHIAGQGDAVVNINMLQLGPVATIVVCLTQVVTEDDLRDYMEYEDIMEDISHDSLLHNLLELEAPIKIYGDIHGQ</sequence>
<protein>
    <submittedName>
        <fullName evidence="1">Uncharacterized protein</fullName>
    </submittedName>
</protein>
<evidence type="ECO:0000313" key="2">
    <source>
        <dbReference type="Proteomes" id="UP001642260"/>
    </source>
</evidence>
<name>A0ABC8LI00_ERUVS</name>
<keyword evidence="2" id="KW-1185">Reference proteome</keyword>
<accession>A0ABC8LI00</accession>
<evidence type="ECO:0000313" key="1">
    <source>
        <dbReference type="EMBL" id="CAH8383179.1"/>
    </source>
</evidence>
<comment type="caution">
    <text evidence="1">The sequence shown here is derived from an EMBL/GenBank/DDBJ whole genome shotgun (WGS) entry which is preliminary data.</text>
</comment>
<dbReference type="AlphaFoldDB" id="A0ABC8LI00"/>
<organism evidence="1 2">
    <name type="scientific">Eruca vesicaria subsp. sativa</name>
    <name type="common">Garden rocket</name>
    <name type="synonym">Eruca sativa</name>
    <dbReference type="NCBI Taxonomy" id="29727"/>
    <lineage>
        <taxon>Eukaryota</taxon>
        <taxon>Viridiplantae</taxon>
        <taxon>Streptophyta</taxon>
        <taxon>Embryophyta</taxon>
        <taxon>Tracheophyta</taxon>
        <taxon>Spermatophyta</taxon>
        <taxon>Magnoliopsida</taxon>
        <taxon>eudicotyledons</taxon>
        <taxon>Gunneridae</taxon>
        <taxon>Pentapetalae</taxon>
        <taxon>rosids</taxon>
        <taxon>malvids</taxon>
        <taxon>Brassicales</taxon>
        <taxon>Brassicaceae</taxon>
        <taxon>Brassiceae</taxon>
        <taxon>Eruca</taxon>
    </lineage>
</organism>
<proteinExistence type="predicted"/>
<gene>
    <name evidence="1" type="ORF">ERUC_LOCUS35662</name>
</gene>
<reference evidence="1 2" key="1">
    <citation type="submission" date="2022-03" db="EMBL/GenBank/DDBJ databases">
        <authorList>
            <person name="Macdonald S."/>
            <person name="Ahmed S."/>
            <person name="Newling K."/>
        </authorList>
    </citation>
    <scope>NUCLEOTIDE SEQUENCE [LARGE SCALE GENOMIC DNA]</scope>
</reference>
<dbReference type="EMBL" id="CAKOAT010577376">
    <property type="protein sequence ID" value="CAH8383179.1"/>
    <property type="molecule type" value="Genomic_DNA"/>
</dbReference>